<protein>
    <submittedName>
        <fullName evidence="1">Methyltransferase type 11</fullName>
    </submittedName>
</protein>
<accession>A0ABQ9XYZ3</accession>
<keyword evidence="1" id="KW-0489">Methyltransferase</keyword>
<dbReference type="InterPro" id="IPR029063">
    <property type="entry name" value="SAM-dependent_MTases_sf"/>
</dbReference>
<evidence type="ECO:0000313" key="2">
    <source>
        <dbReference type="Proteomes" id="UP001281761"/>
    </source>
</evidence>
<reference evidence="1 2" key="1">
    <citation type="journal article" date="2022" name="bioRxiv">
        <title>Genomics of Preaxostyla Flagellates Illuminates Evolutionary Transitions and the Path Towards Mitochondrial Loss.</title>
        <authorList>
            <person name="Novak L.V.F."/>
            <person name="Treitli S.C."/>
            <person name="Pyrih J."/>
            <person name="Halakuc P."/>
            <person name="Pipaliya S.V."/>
            <person name="Vacek V."/>
            <person name="Brzon O."/>
            <person name="Soukal P."/>
            <person name="Eme L."/>
            <person name="Dacks J.B."/>
            <person name="Karnkowska A."/>
            <person name="Elias M."/>
            <person name="Hampl V."/>
        </authorList>
    </citation>
    <scope>NUCLEOTIDE SEQUENCE [LARGE SCALE GENOMIC DNA]</scope>
    <source>
        <strain evidence="1">NAU3</strain>
        <tissue evidence="1">Gut</tissue>
    </source>
</reference>
<dbReference type="GO" id="GO:0032259">
    <property type="term" value="P:methylation"/>
    <property type="evidence" value="ECO:0007669"/>
    <property type="project" value="UniProtKB-KW"/>
</dbReference>
<keyword evidence="1" id="KW-0808">Transferase</keyword>
<organism evidence="1 2">
    <name type="scientific">Blattamonas nauphoetae</name>
    <dbReference type="NCBI Taxonomy" id="2049346"/>
    <lineage>
        <taxon>Eukaryota</taxon>
        <taxon>Metamonada</taxon>
        <taxon>Preaxostyla</taxon>
        <taxon>Oxymonadida</taxon>
        <taxon>Blattamonas</taxon>
    </lineage>
</organism>
<evidence type="ECO:0000313" key="1">
    <source>
        <dbReference type="EMBL" id="KAK2956691.1"/>
    </source>
</evidence>
<comment type="caution">
    <text evidence="1">The sequence shown here is derived from an EMBL/GenBank/DDBJ whole genome shotgun (WGS) entry which is preliminary data.</text>
</comment>
<keyword evidence="2" id="KW-1185">Reference proteome</keyword>
<dbReference type="Gene3D" id="3.40.50.150">
    <property type="entry name" value="Vaccinia Virus protein VP39"/>
    <property type="match status" value="1"/>
</dbReference>
<dbReference type="EMBL" id="JARBJD010000053">
    <property type="protein sequence ID" value="KAK2956691.1"/>
    <property type="molecule type" value="Genomic_DNA"/>
</dbReference>
<gene>
    <name evidence="1" type="ORF">BLNAU_8325</name>
</gene>
<dbReference type="GO" id="GO:0008168">
    <property type="term" value="F:methyltransferase activity"/>
    <property type="evidence" value="ECO:0007669"/>
    <property type="project" value="UniProtKB-KW"/>
</dbReference>
<proteinExistence type="predicted"/>
<dbReference type="SUPFAM" id="SSF53335">
    <property type="entry name" value="S-adenosyl-L-methionine-dependent methyltransferases"/>
    <property type="match status" value="1"/>
</dbReference>
<dbReference type="Proteomes" id="UP001281761">
    <property type="component" value="Unassembled WGS sequence"/>
</dbReference>
<sequence length="743" mass="81858">MLEPEVIQDTNAWDDFFFVLHTFDSNTISQACSSLVLNSAAVHLKDLVIIGESGTFSTKQFKSSTYASVSSIEPGSIEKELPSKKNLSVIVDLHSNVIHKKLSRRLDSPLVEFTKKLVPLIRHNHMYFTVLPLNMTRITTLLHTFSSSSFDIRLVITTQRPSTFHERPDHFFELSSTDQPLPSPLCAFCAIPRLTESAAPQTITIVVADNNGLHYQRKFLFPMPPSLPTSPPPYTASSLLPIIDLLKFFAFSCFAPNSLFSSPPSFDSSALLVSPRIPIFTAIPHTIVLEAVPASPLPRLSYSIQLLDVHPAVFEGGPTPSPCAVFVVPQGRQDEWLFGTEAGQLSLISGSPALRAIFLSFGEPSQRPFALIQNDVTPFVKKVLPAAAVSSNATTPFVTLAQNPIGLREPIREGWTEKNGLYRVEDVVVEVPDEEKGVATETHRRLVFFHSPHVIQSECRVLRMKQDGEELVYFDHLRPSSHVDRAIVSSFAFLFATSLSPLLVCAPTRPLRCAVLGRGMGVLALFLRSLLSSTEPSAPSLFIDAVDNDSSLEPLARDCFGFLRPTDGLKVTTAEADVFLNETARNSDRKEGKAFDVVIVNLNGRTENKLNYSPPLALRTSSFFVDLKASLSPSGVAIIRCCSPPNTPSLPSLLAPQFHTIVSVPVVDTGYDVLVCFSQEPSTITIDTIQSCCDKFLKHITDVQTLNKFKHVNAEHHQWILQSLALSDVLDLSQHKTAKSKQH</sequence>
<name>A0ABQ9XYZ3_9EUKA</name>